<sequence>MIRRLFPTSLKARLALVGMLATAYIFISTVYLGHGGNPFYSMREGDGNTIAETLPVHDLELEGLAGTRNGTVATSAQAAAGQTESKDIPSSDTYAAPKATNSPISTPNTSTGVASDSDSGARPKGPSVLLVSAFFPLEKPRYPQSKYDAWLKNYLGSITTDVYMYTTPEIAPQFSAMRTEGLAITLDTNYTTPFDVPPLQGKEEMYMRIQKKDRERRGGRRGANVTDLYAVRNAKLFFLHHAIEVQQARGVKYDYAFWNDAGSFRSDEHAYRAWPAPEKVQEVLGQGGHDHDVIFVPIFDVPHSSMAMWTEAMGPIDSKFSEGSFFGGSLKAIDWLTRAFYAYHNRYLALEIFVGKDTSLLNSLMFLFPDRFVTVWHNDPDAPTAAHITPEPPSANSDQDPPRFLGQCGSIWHYYQFFLSDAPTKEKMRDLWMQIATRWRWWGWWKSVDRTRCQDTRVLDVKSVLQRKLGAGWNAPGQGVSIPDRVIWT</sequence>
<keyword evidence="2" id="KW-1133">Transmembrane helix</keyword>
<evidence type="ECO:0000256" key="2">
    <source>
        <dbReference type="SAM" id="Phobius"/>
    </source>
</evidence>
<gene>
    <name evidence="3" type="ORF">JR316_002713</name>
</gene>
<feature type="compositionally biased region" description="Low complexity" evidence="1">
    <location>
        <begin position="100"/>
        <end position="111"/>
    </location>
</feature>
<protein>
    <submittedName>
        <fullName evidence="3">Uncharacterized protein</fullName>
    </submittedName>
</protein>
<feature type="transmembrane region" description="Helical" evidence="2">
    <location>
        <begin position="12"/>
        <end position="33"/>
    </location>
</feature>
<evidence type="ECO:0000313" key="3">
    <source>
        <dbReference type="EMBL" id="KAG5173203.1"/>
    </source>
</evidence>
<comment type="caution">
    <text evidence="3">The sequence shown here is derived from an EMBL/GenBank/DDBJ whole genome shotgun (WGS) entry which is preliminary data.</text>
</comment>
<dbReference type="AlphaFoldDB" id="A0A8H7Y8R5"/>
<accession>A0A8H7Y8R5</accession>
<reference evidence="3" key="1">
    <citation type="submission" date="2021-02" db="EMBL/GenBank/DDBJ databases">
        <title>Psilocybe cubensis genome.</title>
        <authorList>
            <person name="Mckernan K.J."/>
            <person name="Crawford S."/>
            <person name="Trippe A."/>
            <person name="Kane L.T."/>
            <person name="Mclaughlin S."/>
        </authorList>
    </citation>
    <scope>NUCLEOTIDE SEQUENCE [LARGE SCALE GENOMIC DNA]</scope>
    <source>
        <strain evidence="3">MGC-MH-2018</strain>
    </source>
</reference>
<organism evidence="3">
    <name type="scientific">Psilocybe cubensis</name>
    <name type="common">Psychedelic mushroom</name>
    <name type="synonym">Stropharia cubensis</name>
    <dbReference type="NCBI Taxonomy" id="181762"/>
    <lineage>
        <taxon>Eukaryota</taxon>
        <taxon>Fungi</taxon>
        <taxon>Dikarya</taxon>
        <taxon>Basidiomycota</taxon>
        <taxon>Agaricomycotina</taxon>
        <taxon>Agaricomycetes</taxon>
        <taxon>Agaricomycetidae</taxon>
        <taxon>Agaricales</taxon>
        <taxon>Agaricineae</taxon>
        <taxon>Strophariaceae</taxon>
        <taxon>Psilocybe</taxon>
    </lineage>
</organism>
<evidence type="ECO:0000256" key="1">
    <source>
        <dbReference type="SAM" id="MobiDB-lite"/>
    </source>
</evidence>
<keyword evidence="2" id="KW-0812">Transmembrane</keyword>
<dbReference type="EMBL" id="JAFIQS010000002">
    <property type="protein sequence ID" value="KAG5173203.1"/>
    <property type="molecule type" value="Genomic_DNA"/>
</dbReference>
<proteinExistence type="predicted"/>
<name>A0A8H7Y8R5_PSICU</name>
<keyword evidence="2" id="KW-0472">Membrane</keyword>
<dbReference type="OrthoDB" id="411632at2759"/>
<feature type="region of interest" description="Disordered" evidence="1">
    <location>
        <begin position="75"/>
        <end position="122"/>
    </location>
</feature>